<evidence type="ECO:0000313" key="1">
    <source>
        <dbReference type="EMBL" id="TWU34345.1"/>
    </source>
</evidence>
<evidence type="ECO:0000313" key="2">
    <source>
        <dbReference type="Proteomes" id="UP000319143"/>
    </source>
</evidence>
<dbReference type="EMBL" id="SJPV01000008">
    <property type="protein sequence ID" value="TWU34345.1"/>
    <property type="molecule type" value="Genomic_DNA"/>
</dbReference>
<name>A0A5C6DDT5_9BACT</name>
<dbReference type="RefSeq" id="WP_146528743.1">
    <property type="nucleotide sequence ID" value="NZ_SJPV01000008.1"/>
</dbReference>
<gene>
    <name evidence="1" type="ORF">Poly41_44920</name>
</gene>
<proteinExistence type="predicted"/>
<comment type="caution">
    <text evidence="1">The sequence shown here is derived from an EMBL/GenBank/DDBJ whole genome shotgun (WGS) entry which is preliminary data.</text>
</comment>
<reference evidence="1 2" key="1">
    <citation type="submission" date="2019-02" db="EMBL/GenBank/DDBJ databases">
        <title>Deep-cultivation of Planctomycetes and their phenomic and genomic characterization uncovers novel biology.</title>
        <authorList>
            <person name="Wiegand S."/>
            <person name="Jogler M."/>
            <person name="Boedeker C."/>
            <person name="Pinto D."/>
            <person name="Vollmers J."/>
            <person name="Rivas-Marin E."/>
            <person name="Kohn T."/>
            <person name="Peeters S.H."/>
            <person name="Heuer A."/>
            <person name="Rast P."/>
            <person name="Oberbeckmann S."/>
            <person name="Bunk B."/>
            <person name="Jeske O."/>
            <person name="Meyerdierks A."/>
            <person name="Storesund J.E."/>
            <person name="Kallscheuer N."/>
            <person name="Luecker S."/>
            <person name="Lage O.M."/>
            <person name="Pohl T."/>
            <person name="Merkel B.J."/>
            <person name="Hornburger P."/>
            <person name="Mueller R.-W."/>
            <person name="Bruemmer F."/>
            <person name="Labrenz M."/>
            <person name="Spormann A.M."/>
            <person name="Op Den Camp H."/>
            <person name="Overmann J."/>
            <person name="Amann R."/>
            <person name="Jetten M.S.M."/>
            <person name="Mascher T."/>
            <person name="Medema M.H."/>
            <person name="Devos D.P."/>
            <person name="Kaster A.-K."/>
            <person name="Ovreas L."/>
            <person name="Rohde M."/>
            <person name="Galperin M.Y."/>
            <person name="Jogler C."/>
        </authorList>
    </citation>
    <scope>NUCLEOTIDE SEQUENCE [LARGE SCALE GENOMIC DNA]</scope>
    <source>
        <strain evidence="1 2">Poly41</strain>
    </source>
</reference>
<protein>
    <submittedName>
        <fullName evidence="1">Uncharacterized protein</fullName>
    </submittedName>
</protein>
<dbReference type="OrthoDB" id="260494at2"/>
<dbReference type="AlphaFoldDB" id="A0A5C6DDT5"/>
<keyword evidence="2" id="KW-1185">Reference proteome</keyword>
<accession>A0A5C6DDT5</accession>
<dbReference type="Proteomes" id="UP000319143">
    <property type="component" value="Unassembled WGS sequence"/>
</dbReference>
<sequence>MDEQITVKPLANRWRLWVDGCGGFLILSGDRWTVGGPTGRLGGLSSNGEKTKTDICVATDWPSHAGTLSRSEDCFFWQAWSQGQKTDRIAVSSGRSLPIDGAAEMNLVQPSPLSPTGVLTLRPPHRFTGHVDAVILAEQALLVGSTNDCHARGHWMAETDKVVMTRRDDVWMAKSVADRELRVLPLGERAKFGSIAMMLERATFEDE</sequence>
<organism evidence="1 2">
    <name type="scientific">Novipirellula artificiosorum</name>
    <dbReference type="NCBI Taxonomy" id="2528016"/>
    <lineage>
        <taxon>Bacteria</taxon>
        <taxon>Pseudomonadati</taxon>
        <taxon>Planctomycetota</taxon>
        <taxon>Planctomycetia</taxon>
        <taxon>Pirellulales</taxon>
        <taxon>Pirellulaceae</taxon>
        <taxon>Novipirellula</taxon>
    </lineage>
</organism>